<sequence>MEDITILKLQHQLRKLIKQIAQVKKVVREPPYFNGDESFMAIAPKLQGFDDYYFRCLRKERALKEKPRIKTWSWLKSYMDRSVKKHFTMDESSPKALINIDSSLLYPFEENMEVRVQVKEEETILMLRENNDEQNPIFESNRFLLQSTLKSLAYNFHLRVLRHPTPCPPSPPPPTLGLHPDPLSSFTRRHPPTPDLQPRPPPSHADTPRPPSHADTPRPSASTPDPLASFARRPLTLPPLRTAPASPTRMPTRTPTSPELFVMDPSKPSIFYPNHTHVIHALSNIMRSKFDSPYHTWKEIPIEAQNMWFDEFKKKFCWDDEHAHEIRRVFEFCGSSRLKGMTFEIRKSGKQPVWLSKDVYDGLCTYWESEEFKGKSMLGKTNRASPLGVGSSVHCGGSIPYSEHRRRLVI</sequence>
<evidence type="ECO:0000313" key="2">
    <source>
        <dbReference type="EMBL" id="KAJ8447522.1"/>
    </source>
</evidence>
<feature type="region of interest" description="Disordered" evidence="1">
    <location>
        <begin position="165"/>
        <end position="259"/>
    </location>
</feature>
<feature type="compositionally biased region" description="Low complexity" evidence="1">
    <location>
        <begin position="231"/>
        <end position="258"/>
    </location>
</feature>
<protein>
    <submittedName>
        <fullName evidence="2">Uncharacterized protein</fullName>
    </submittedName>
</protein>
<keyword evidence="3" id="KW-1185">Reference proteome</keyword>
<feature type="compositionally biased region" description="Pro residues" evidence="1">
    <location>
        <begin position="165"/>
        <end position="175"/>
    </location>
</feature>
<dbReference type="OrthoDB" id="1704428at2759"/>
<dbReference type="Proteomes" id="UP001153076">
    <property type="component" value="Unassembled WGS sequence"/>
</dbReference>
<reference evidence="2" key="1">
    <citation type="submission" date="2022-04" db="EMBL/GenBank/DDBJ databases">
        <title>Carnegiea gigantea Genome sequencing and assembly v2.</title>
        <authorList>
            <person name="Copetti D."/>
            <person name="Sanderson M.J."/>
            <person name="Burquez A."/>
            <person name="Wojciechowski M.F."/>
        </authorList>
    </citation>
    <scope>NUCLEOTIDE SEQUENCE</scope>
    <source>
        <strain evidence="2">SGP5-SGP5p</strain>
        <tissue evidence="2">Aerial part</tissue>
    </source>
</reference>
<evidence type="ECO:0000256" key="1">
    <source>
        <dbReference type="SAM" id="MobiDB-lite"/>
    </source>
</evidence>
<gene>
    <name evidence="2" type="ORF">Cgig2_031135</name>
</gene>
<name>A0A9Q1QMA4_9CARY</name>
<dbReference type="EMBL" id="JAKOGI010000037">
    <property type="protein sequence ID" value="KAJ8447522.1"/>
    <property type="molecule type" value="Genomic_DNA"/>
</dbReference>
<comment type="caution">
    <text evidence="2">The sequence shown here is derived from an EMBL/GenBank/DDBJ whole genome shotgun (WGS) entry which is preliminary data.</text>
</comment>
<accession>A0A9Q1QMA4</accession>
<dbReference type="AlphaFoldDB" id="A0A9Q1QMA4"/>
<proteinExistence type="predicted"/>
<feature type="compositionally biased region" description="Pro residues" evidence="1">
    <location>
        <begin position="193"/>
        <end position="211"/>
    </location>
</feature>
<organism evidence="2 3">
    <name type="scientific">Carnegiea gigantea</name>
    <dbReference type="NCBI Taxonomy" id="171969"/>
    <lineage>
        <taxon>Eukaryota</taxon>
        <taxon>Viridiplantae</taxon>
        <taxon>Streptophyta</taxon>
        <taxon>Embryophyta</taxon>
        <taxon>Tracheophyta</taxon>
        <taxon>Spermatophyta</taxon>
        <taxon>Magnoliopsida</taxon>
        <taxon>eudicotyledons</taxon>
        <taxon>Gunneridae</taxon>
        <taxon>Pentapetalae</taxon>
        <taxon>Caryophyllales</taxon>
        <taxon>Cactineae</taxon>
        <taxon>Cactaceae</taxon>
        <taxon>Cactoideae</taxon>
        <taxon>Echinocereeae</taxon>
        <taxon>Carnegiea</taxon>
    </lineage>
</organism>
<evidence type="ECO:0000313" key="3">
    <source>
        <dbReference type="Proteomes" id="UP001153076"/>
    </source>
</evidence>